<evidence type="ECO:0000313" key="5">
    <source>
        <dbReference type="Proteomes" id="UP000249645"/>
    </source>
</evidence>
<dbReference type="EMBL" id="QFOI01000162">
    <property type="protein sequence ID" value="PZP48456.1"/>
    <property type="molecule type" value="Genomic_DNA"/>
</dbReference>
<evidence type="ECO:0000313" key="4">
    <source>
        <dbReference type="EMBL" id="PZP48456.1"/>
    </source>
</evidence>
<gene>
    <name evidence="4" type="ORF">DI598_09955</name>
</gene>
<dbReference type="AlphaFoldDB" id="A0A2W5GRL3"/>
<sequence length="348" mass="40341">MIEEALYNKFDDALIYRFFSGTCSEEERELLLNYLEKYPNVLDEYFDNGFEENTVQEKDVPIGHLDILSEIHDRIDSKRRKRKLLLTSAGILSLIGLLFMGFQLFYQPDEKNYIVQSDQPIIEIRQTNTTKETKELILPDKSIAVLYPGSTIQYRKEFKGAQRNIQLDGEADFQVEKDSTKPFVVIANHIATKALGTRFKVKINLKDVLVKLFEGKVVVWRNDQKDGKKYFIYPNYQLKYFFKDNSFLTSRFKKNITVSDNIVKSNPIKKAAPEPTIAFKNIPLQSVLEQLATLYHIQIEYSAPEISDIYIIGDLPGEQSAELLLRNIARMNGLQFVKKSETTFSLYR</sequence>
<dbReference type="Proteomes" id="UP000249645">
    <property type="component" value="Unassembled WGS sequence"/>
</dbReference>
<dbReference type="InterPro" id="IPR032508">
    <property type="entry name" value="FecR_C"/>
</dbReference>
<proteinExistence type="predicted"/>
<dbReference type="Gene3D" id="2.60.120.1440">
    <property type="match status" value="1"/>
</dbReference>
<keyword evidence="1" id="KW-0812">Transmembrane</keyword>
<dbReference type="InterPro" id="IPR006860">
    <property type="entry name" value="FecR"/>
</dbReference>
<evidence type="ECO:0000256" key="1">
    <source>
        <dbReference type="SAM" id="Phobius"/>
    </source>
</evidence>
<feature type="transmembrane region" description="Helical" evidence="1">
    <location>
        <begin position="84"/>
        <end position="106"/>
    </location>
</feature>
<evidence type="ECO:0000259" key="3">
    <source>
        <dbReference type="Pfam" id="PF16344"/>
    </source>
</evidence>
<dbReference type="Pfam" id="PF16344">
    <property type="entry name" value="FecR_C"/>
    <property type="match status" value="1"/>
</dbReference>
<dbReference type="Pfam" id="PF04773">
    <property type="entry name" value="FecR"/>
    <property type="match status" value="1"/>
</dbReference>
<dbReference type="InterPro" id="IPR012373">
    <property type="entry name" value="Ferrdict_sens_TM"/>
</dbReference>
<name>A0A2W5GRL3_9SPHI</name>
<keyword evidence="1" id="KW-0472">Membrane</keyword>
<protein>
    <submittedName>
        <fullName evidence="4">Uncharacterized protein</fullName>
    </submittedName>
</protein>
<organism evidence="4 5">
    <name type="scientific">Pseudopedobacter saltans</name>
    <dbReference type="NCBI Taxonomy" id="151895"/>
    <lineage>
        <taxon>Bacteria</taxon>
        <taxon>Pseudomonadati</taxon>
        <taxon>Bacteroidota</taxon>
        <taxon>Sphingobacteriia</taxon>
        <taxon>Sphingobacteriales</taxon>
        <taxon>Sphingobacteriaceae</taxon>
        <taxon>Pseudopedobacter</taxon>
    </lineage>
</organism>
<evidence type="ECO:0000259" key="2">
    <source>
        <dbReference type="Pfam" id="PF04773"/>
    </source>
</evidence>
<keyword evidence="1" id="KW-1133">Transmembrane helix</keyword>
<dbReference type="Gene3D" id="3.55.50.30">
    <property type="match status" value="1"/>
</dbReference>
<feature type="domain" description="Protein FecR C-terminal" evidence="3">
    <location>
        <begin position="277"/>
        <end position="340"/>
    </location>
</feature>
<feature type="domain" description="FecR protein" evidence="2">
    <location>
        <begin position="130"/>
        <end position="217"/>
    </location>
</feature>
<accession>A0A2W5GRL3</accession>
<dbReference type="GO" id="GO:0016989">
    <property type="term" value="F:sigma factor antagonist activity"/>
    <property type="evidence" value="ECO:0007669"/>
    <property type="project" value="TreeGrafter"/>
</dbReference>
<comment type="caution">
    <text evidence="4">The sequence shown here is derived from an EMBL/GenBank/DDBJ whole genome shotgun (WGS) entry which is preliminary data.</text>
</comment>
<reference evidence="4 5" key="1">
    <citation type="submission" date="2017-11" db="EMBL/GenBank/DDBJ databases">
        <title>Infants hospitalized years apart are colonized by the same room-sourced microbial strains.</title>
        <authorList>
            <person name="Brooks B."/>
            <person name="Olm M.R."/>
            <person name="Firek B.A."/>
            <person name="Baker R."/>
            <person name="Thomas B.C."/>
            <person name="Morowitz M.J."/>
            <person name="Banfield J.F."/>
        </authorList>
    </citation>
    <scope>NUCLEOTIDE SEQUENCE [LARGE SCALE GENOMIC DNA]</scope>
    <source>
        <strain evidence="4">S2_009_000_R2_76</strain>
    </source>
</reference>
<dbReference type="PANTHER" id="PTHR30273:SF2">
    <property type="entry name" value="PROTEIN FECR"/>
    <property type="match status" value="1"/>
</dbReference>
<dbReference type="PANTHER" id="PTHR30273">
    <property type="entry name" value="PERIPLASMIC SIGNAL SENSOR AND SIGMA FACTOR ACTIVATOR FECR-RELATED"/>
    <property type="match status" value="1"/>
</dbReference>